<protein>
    <recommendedName>
        <fullName evidence="3">Lipoprotein</fullName>
    </recommendedName>
</protein>
<sequence>MKRSVKPILILLSALLISAACVNIPYRARVYSSVPSPKLNELKTKKWAILPTLNVYPAAAVGNEIDGRLDALKASRSAYVQSTPADIKKSLKDAAFTKSLSKIYTSVWEREKSARVALATGKELLQAASVRAMSDPATANATGMQPIETNEDFFVEDLKGLEADFKGLKLKEDYAILPVLLDYRPTVSVTNVWFVALPLYIGKTVLENYTMTYFVVDLKSGKNIRTIRSVLGSGGVEESNEQIDAMLMQVLEN</sequence>
<dbReference type="Proteomes" id="UP000297613">
    <property type="component" value="Unassembled WGS sequence"/>
</dbReference>
<proteinExistence type="predicted"/>
<evidence type="ECO:0008006" key="3">
    <source>
        <dbReference type="Google" id="ProtNLM"/>
    </source>
</evidence>
<accession>A0A6N4QZU6</accession>
<reference evidence="1 2" key="1">
    <citation type="journal article" date="2019" name="PLoS Negl. Trop. Dis.">
        <title>Revisiting the worldwide diversity of Leptospira species in the environment.</title>
        <authorList>
            <person name="Vincent A.T."/>
            <person name="Schiettekatte O."/>
            <person name="Bourhy P."/>
            <person name="Veyrier F.J."/>
            <person name="Picardeau M."/>
        </authorList>
    </citation>
    <scope>NUCLEOTIDE SEQUENCE [LARGE SCALE GENOMIC DNA]</scope>
    <source>
        <strain evidence="1 2">201702445</strain>
    </source>
</reference>
<gene>
    <name evidence="1" type="ORF">EHQ83_18695</name>
</gene>
<evidence type="ECO:0000313" key="1">
    <source>
        <dbReference type="EMBL" id="TGL79268.1"/>
    </source>
</evidence>
<evidence type="ECO:0000313" key="2">
    <source>
        <dbReference type="Proteomes" id="UP000297613"/>
    </source>
</evidence>
<name>A0A6N4QZU6_9LEPT</name>
<dbReference type="EMBL" id="RQGM01000076">
    <property type="protein sequence ID" value="TGL79268.1"/>
    <property type="molecule type" value="Genomic_DNA"/>
</dbReference>
<comment type="caution">
    <text evidence="1">The sequence shown here is derived from an EMBL/GenBank/DDBJ whole genome shotgun (WGS) entry which is preliminary data.</text>
</comment>
<dbReference type="PROSITE" id="PS51257">
    <property type="entry name" value="PROKAR_LIPOPROTEIN"/>
    <property type="match status" value="1"/>
</dbReference>
<dbReference type="AlphaFoldDB" id="A0A6N4QZU6"/>
<dbReference type="RefSeq" id="WP_135574911.1">
    <property type="nucleotide sequence ID" value="NZ_RQGK01000011.1"/>
</dbReference>
<organism evidence="1 2">
    <name type="scientific">Leptospira yasudae</name>
    <dbReference type="NCBI Taxonomy" id="2202201"/>
    <lineage>
        <taxon>Bacteria</taxon>
        <taxon>Pseudomonadati</taxon>
        <taxon>Spirochaetota</taxon>
        <taxon>Spirochaetia</taxon>
        <taxon>Leptospirales</taxon>
        <taxon>Leptospiraceae</taxon>
        <taxon>Leptospira</taxon>
    </lineage>
</organism>